<feature type="region of interest" description="Disordered" evidence="1">
    <location>
        <begin position="63"/>
        <end position="194"/>
    </location>
</feature>
<proteinExistence type="predicted"/>
<evidence type="ECO:0000256" key="1">
    <source>
        <dbReference type="SAM" id="MobiDB-lite"/>
    </source>
</evidence>
<feature type="compositionally biased region" description="Basic residues" evidence="1">
    <location>
        <begin position="153"/>
        <end position="166"/>
    </location>
</feature>
<dbReference type="EMBL" id="JBFDAA010000007">
    <property type="protein sequence ID" value="KAL1130811.1"/>
    <property type="molecule type" value="Genomic_DNA"/>
</dbReference>
<reference evidence="2 3" key="1">
    <citation type="submission" date="2024-07" db="EMBL/GenBank/DDBJ databases">
        <title>Chromosome-level genome assembly of the water stick insect Ranatra chinensis (Heteroptera: Nepidae).</title>
        <authorList>
            <person name="Liu X."/>
        </authorList>
    </citation>
    <scope>NUCLEOTIDE SEQUENCE [LARGE SCALE GENOMIC DNA]</scope>
    <source>
        <strain evidence="2">Cailab_2021Rc</strain>
        <tissue evidence="2">Muscle</tissue>
    </source>
</reference>
<comment type="caution">
    <text evidence="2">The sequence shown here is derived from an EMBL/GenBank/DDBJ whole genome shotgun (WGS) entry which is preliminary data.</text>
</comment>
<dbReference type="AlphaFoldDB" id="A0ABD0YHP5"/>
<accession>A0ABD0YHP5</accession>
<gene>
    <name evidence="2" type="ORF">AAG570_012052</name>
</gene>
<feature type="compositionally biased region" description="Basic and acidic residues" evidence="1">
    <location>
        <begin position="90"/>
        <end position="100"/>
    </location>
</feature>
<feature type="compositionally biased region" description="Low complexity" evidence="1">
    <location>
        <begin position="101"/>
        <end position="136"/>
    </location>
</feature>
<organism evidence="2 3">
    <name type="scientific">Ranatra chinensis</name>
    <dbReference type="NCBI Taxonomy" id="642074"/>
    <lineage>
        <taxon>Eukaryota</taxon>
        <taxon>Metazoa</taxon>
        <taxon>Ecdysozoa</taxon>
        <taxon>Arthropoda</taxon>
        <taxon>Hexapoda</taxon>
        <taxon>Insecta</taxon>
        <taxon>Pterygota</taxon>
        <taxon>Neoptera</taxon>
        <taxon>Paraneoptera</taxon>
        <taxon>Hemiptera</taxon>
        <taxon>Heteroptera</taxon>
        <taxon>Panheteroptera</taxon>
        <taxon>Nepomorpha</taxon>
        <taxon>Nepidae</taxon>
        <taxon>Ranatrinae</taxon>
        <taxon>Ranatra</taxon>
    </lineage>
</organism>
<sequence>MRDGRYERRAAIGGRKRVPVFYPGLVRALNHYIPNLKIIPINFPPLGPFSEIKETLALQLARGSTSATVDHRKSGSAVKGDEEGGALSRWLRELRGESKHSSAQHNNNNNQQNNNSHQQNNNSHQQNNNSHQQNNNRSLDRNNPIYHSEGKGLRSKKAKDKRRHSFNQHPDNASRDMNYGPDSTAEDGYKPKPVWTDELRAREVKPRMPFYQMGKVKATTYL</sequence>
<evidence type="ECO:0000313" key="2">
    <source>
        <dbReference type="EMBL" id="KAL1130811.1"/>
    </source>
</evidence>
<name>A0ABD0YHP5_9HEMI</name>
<keyword evidence="3" id="KW-1185">Reference proteome</keyword>
<dbReference type="Proteomes" id="UP001558652">
    <property type="component" value="Unassembled WGS sequence"/>
</dbReference>
<evidence type="ECO:0000313" key="3">
    <source>
        <dbReference type="Proteomes" id="UP001558652"/>
    </source>
</evidence>
<protein>
    <submittedName>
        <fullName evidence="2">Uncharacterized protein</fullName>
    </submittedName>
</protein>